<organism evidence="2 3">
    <name type="scientific">Rhodalgimonas zhirmunskyi</name>
    <dbReference type="NCBI Taxonomy" id="2964767"/>
    <lineage>
        <taxon>Bacteria</taxon>
        <taxon>Pseudomonadati</taxon>
        <taxon>Pseudomonadota</taxon>
        <taxon>Alphaproteobacteria</taxon>
        <taxon>Rhodobacterales</taxon>
        <taxon>Roseobacteraceae</taxon>
        <taxon>Rhodalgimonas</taxon>
    </lineage>
</organism>
<dbReference type="PANTHER" id="PTHR42923">
    <property type="entry name" value="PROTOPORPHYRINOGEN OXIDASE"/>
    <property type="match status" value="1"/>
</dbReference>
<accession>A0AAJ1X5Q4</accession>
<dbReference type="Gene3D" id="1.10.405.20">
    <property type="match status" value="1"/>
</dbReference>
<reference evidence="2" key="1">
    <citation type="submission" date="2022-07" db="EMBL/GenBank/DDBJ databases">
        <authorList>
            <person name="Otstavnykh N."/>
            <person name="Isaeva M."/>
            <person name="Bystritskaya E."/>
        </authorList>
    </citation>
    <scope>NUCLEOTIDE SEQUENCE</scope>
    <source>
        <strain evidence="2">10Alg 79</strain>
    </source>
</reference>
<dbReference type="GO" id="GO:0016491">
    <property type="term" value="F:oxidoreductase activity"/>
    <property type="evidence" value="ECO:0007669"/>
    <property type="project" value="InterPro"/>
</dbReference>
<gene>
    <name evidence="2" type="ORF">NOI20_15290</name>
</gene>
<proteinExistence type="predicted"/>
<evidence type="ECO:0000313" key="2">
    <source>
        <dbReference type="EMBL" id="MDQ2095483.1"/>
    </source>
</evidence>
<dbReference type="Gene3D" id="3.30.70.1990">
    <property type="match status" value="1"/>
</dbReference>
<dbReference type="Pfam" id="PF01593">
    <property type="entry name" value="Amino_oxidase"/>
    <property type="match status" value="1"/>
</dbReference>
<dbReference type="Proteomes" id="UP001227162">
    <property type="component" value="Unassembled WGS sequence"/>
</dbReference>
<dbReference type="RefSeq" id="WP_317627099.1">
    <property type="nucleotide sequence ID" value="NZ_JANFFA010000004.1"/>
</dbReference>
<sequence length="437" mass="48553">MSFDAPIAPSRRIAIIGSGIAGMAAALKLAPANRVTLIEAEPRLGGHARTVIAGKNGDQPVDTGFIVFNYANYPHLTRMFMDLDVPVEKSNMSFGVSLDNGRVEYALRSLGSVFAQRQNMLRPEFLGMLRDIMRFNARAVEAAESDDITVYELISKLGLGEAFRRDYLLPICGAIWSTPSGEVGAFPARSLVRFFQNHALMSPKGQHQWWTVSGGSIEYVKRLEARLRLLGVDIRPNCPVGSVHRDAAGVTVRPVGGEDERFDDVILACHSDQALKLLADASPEERADLSAVSYRPNRAILHADPRQMPMRRACWSSWVYRAQKVGAETEVGVTYWMNRLQNIPENDPLFVTLNPQTEVREDLIYDEVTFDHPVFDQAALAAQKRIAQRNGTNRTWFAGAWLRFGFHEDGFASAMRVHRDMTRDGVLSQASPLGIPA</sequence>
<dbReference type="InterPro" id="IPR036188">
    <property type="entry name" value="FAD/NAD-bd_sf"/>
</dbReference>
<dbReference type="SUPFAM" id="SSF51905">
    <property type="entry name" value="FAD/NAD(P)-binding domain"/>
    <property type="match status" value="1"/>
</dbReference>
<evidence type="ECO:0000313" key="3">
    <source>
        <dbReference type="Proteomes" id="UP001227162"/>
    </source>
</evidence>
<dbReference type="Gene3D" id="3.50.50.60">
    <property type="entry name" value="FAD/NAD(P)-binding domain"/>
    <property type="match status" value="1"/>
</dbReference>
<dbReference type="PANTHER" id="PTHR42923:SF17">
    <property type="entry name" value="AMINE OXIDASE DOMAIN-CONTAINING PROTEIN"/>
    <property type="match status" value="1"/>
</dbReference>
<reference evidence="2" key="2">
    <citation type="submission" date="2023-04" db="EMBL/GenBank/DDBJ databases">
        <title>'Rhodoalgimonas zhirmunskyi' gen. nov., isolated from a red alga.</title>
        <authorList>
            <person name="Nedashkovskaya O.I."/>
            <person name="Otstavnykh N.Y."/>
            <person name="Bystritskaya E.P."/>
            <person name="Balabanova L.A."/>
            <person name="Isaeva M.P."/>
        </authorList>
    </citation>
    <scope>NUCLEOTIDE SEQUENCE</scope>
    <source>
        <strain evidence="2">10Alg 79</strain>
    </source>
</reference>
<dbReference type="InterPro" id="IPR002937">
    <property type="entry name" value="Amino_oxidase"/>
</dbReference>
<dbReference type="AlphaFoldDB" id="A0AAJ1X5Q4"/>
<keyword evidence="3" id="KW-1185">Reference proteome</keyword>
<protein>
    <submittedName>
        <fullName evidence="2">FAD-dependent oxidoreductase</fullName>
    </submittedName>
</protein>
<dbReference type="EMBL" id="JANFFA010000004">
    <property type="protein sequence ID" value="MDQ2095483.1"/>
    <property type="molecule type" value="Genomic_DNA"/>
</dbReference>
<feature type="domain" description="Amine oxidase" evidence="1">
    <location>
        <begin position="20"/>
        <end position="279"/>
    </location>
</feature>
<dbReference type="InterPro" id="IPR050464">
    <property type="entry name" value="Zeta_carotene_desat/Oxidored"/>
</dbReference>
<comment type="caution">
    <text evidence="2">The sequence shown here is derived from an EMBL/GenBank/DDBJ whole genome shotgun (WGS) entry which is preliminary data.</text>
</comment>
<name>A0AAJ1X5Q4_9RHOB</name>
<evidence type="ECO:0000259" key="1">
    <source>
        <dbReference type="Pfam" id="PF01593"/>
    </source>
</evidence>